<reference evidence="4" key="1">
    <citation type="submission" date="2020-11" db="EMBL/GenBank/DDBJ databases">
        <authorList>
            <person name="Tran Van P."/>
        </authorList>
    </citation>
    <scope>NUCLEOTIDE SEQUENCE</scope>
</reference>
<proteinExistence type="inferred from homology"/>
<gene>
    <name evidence="4" type="ORF">CTOB1V02_LOCUS1998</name>
</gene>
<sequence>RLPSMAVSSSSEIRDRIGSVEVAFAKAIPLLCDFLSTGQKACCLCQYLKAPNSNKGNSAPAESLLSLHARVALRLAAWGRGNSGTCRSRVRVPARVRFGKSRELEDELIVIVVQIHNGRMENASPGMSQAKQLAGTSHLKLEYQRDIMSKLLGVWRLAYTSDTFEAYMVEAGVDFVNRKLMMSVKPDLIMEENNGEWTMTLKSTVRTTVTKFRLGEEFTETRGDGVKMQTIITKEGENKLIQVQKGIAKGGGDSVITREAINNDTELLTTCVANSVTGIRKYNRLEGPGGVSTLPSKAQKRAGE</sequence>
<comment type="similarity">
    <text evidence="1">Belongs to the calycin superfamily. Fatty-acid binding protein (FABP) family.</text>
</comment>
<dbReference type="PRINTS" id="PR00178">
    <property type="entry name" value="FATTYACIDBP"/>
</dbReference>
<dbReference type="InterPro" id="IPR000463">
    <property type="entry name" value="Fatty_acid-bd"/>
</dbReference>
<evidence type="ECO:0000313" key="4">
    <source>
        <dbReference type="EMBL" id="CAD7224028.1"/>
    </source>
</evidence>
<protein>
    <recommendedName>
        <fullName evidence="3">Lipocalin/cytosolic fatty-acid binding domain-containing protein</fullName>
    </recommendedName>
</protein>
<dbReference type="InterPro" id="IPR031259">
    <property type="entry name" value="ILBP"/>
</dbReference>
<dbReference type="OrthoDB" id="354351at2759"/>
<dbReference type="Pfam" id="PF00061">
    <property type="entry name" value="Lipocalin"/>
    <property type="match status" value="1"/>
</dbReference>
<dbReference type="InterPro" id="IPR012674">
    <property type="entry name" value="Calycin"/>
</dbReference>
<dbReference type="GO" id="GO:0008289">
    <property type="term" value="F:lipid binding"/>
    <property type="evidence" value="ECO:0007669"/>
    <property type="project" value="UniProtKB-KW"/>
</dbReference>
<evidence type="ECO:0000259" key="3">
    <source>
        <dbReference type="Pfam" id="PF00061"/>
    </source>
</evidence>
<dbReference type="PANTHER" id="PTHR11955">
    <property type="entry name" value="FATTY ACID BINDING PROTEIN"/>
    <property type="match status" value="1"/>
</dbReference>
<evidence type="ECO:0000256" key="2">
    <source>
        <dbReference type="ARBA" id="ARBA00023121"/>
    </source>
</evidence>
<accession>A0A7R8W3A2</accession>
<name>A0A7R8W3A2_9CRUS</name>
<feature type="domain" description="Lipocalin/cytosolic fatty-acid binding" evidence="3">
    <location>
        <begin position="153"/>
        <end position="271"/>
    </location>
</feature>
<dbReference type="SUPFAM" id="SSF50814">
    <property type="entry name" value="Lipocalins"/>
    <property type="match status" value="1"/>
</dbReference>
<dbReference type="InterPro" id="IPR000566">
    <property type="entry name" value="Lipocln_cytosolic_FA-bd_dom"/>
</dbReference>
<dbReference type="EMBL" id="OB660294">
    <property type="protein sequence ID" value="CAD7224028.1"/>
    <property type="molecule type" value="Genomic_DNA"/>
</dbReference>
<feature type="non-terminal residue" evidence="4">
    <location>
        <position position="304"/>
    </location>
</feature>
<evidence type="ECO:0000256" key="1">
    <source>
        <dbReference type="ARBA" id="ARBA00008390"/>
    </source>
</evidence>
<keyword evidence="2" id="KW-0446">Lipid-binding</keyword>
<dbReference type="Gene3D" id="2.40.128.20">
    <property type="match status" value="1"/>
</dbReference>
<dbReference type="CDD" id="cd00742">
    <property type="entry name" value="FABP"/>
    <property type="match status" value="1"/>
</dbReference>
<organism evidence="4">
    <name type="scientific">Cyprideis torosa</name>
    <dbReference type="NCBI Taxonomy" id="163714"/>
    <lineage>
        <taxon>Eukaryota</taxon>
        <taxon>Metazoa</taxon>
        <taxon>Ecdysozoa</taxon>
        <taxon>Arthropoda</taxon>
        <taxon>Crustacea</taxon>
        <taxon>Oligostraca</taxon>
        <taxon>Ostracoda</taxon>
        <taxon>Podocopa</taxon>
        <taxon>Podocopida</taxon>
        <taxon>Cytherocopina</taxon>
        <taxon>Cytheroidea</taxon>
        <taxon>Cytherideidae</taxon>
        <taxon>Cyprideis</taxon>
    </lineage>
</organism>
<dbReference type="AlphaFoldDB" id="A0A7R8W3A2"/>